<dbReference type="PROSITE" id="PS00463">
    <property type="entry name" value="ZN2_CY6_FUNGAL_1"/>
    <property type="match status" value="1"/>
</dbReference>
<accession>A0A9W9U553</accession>
<evidence type="ECO:0000256" key="1">
    <source>
        <dbReference type="ARBA" id="ARBA00023015"/>
    </source>
</evidence>
<evidence type="ECO:0000313" key="6">
    <source>
        <dbReference type="EMBL" id="KAJ5316263.1"/>
    </source>
</evidence>
<dbReference type="OrthoDB" id="4151048at2759"/>
<dbReference type="GO" id="GO:0003677">
    <property type="term" value="F:DNA binding"/>
    <property type="evidence" value="ECO:0007669"/>
    <property type="project" value="UniProtKB-KW"/>
</dbReference>
<proteinExistence type="predicted"/>
<dbReference type="PANTHER" id="PTHR47655:SF3">
    <property type="entry name" value="ZN(II)2CYS6 TRANSCRIPTION FACTOR (EUROFUNG)"/>
    <property type="match status" value="1"/>
</dbReference>
<dbReference type="InterPro" id="IPR052783">
    <property type="entry name" value="Metabolic/Drug-Res_Regulator"/>
</dbReference>
<sequence>MSTRQSTPMSDHSHTDGIRKRVCKACDRCRLKKSKCDGSSPCSRCRADNTVCVFGERKKPHDKVYPKGYVEMLEQQQSWLVHGLQVLYHRAIEDESWSGDLLKAETNGHPLTHDILTRLGVLDGSKGERFEETSDIAHRQESSNGTREPYSPVACSSFSPDALSHQEMPPTPPTYNTVPSLHTPIKSEPSSHSPQYGLSLQGVDGPLGSQQWPTNGFSSVDNFSLFDDMEMNTNADYMGLPFDNHIPSPMFNRQALMDSVASNDYEDFNQFLNTNPADIPSI</sequence>
<dbReference type="GO" id="GO:0008270">
    <property type="term" value="F:zinc ion binding"/>
    <property type="evidence" value="ECO:0007669"/>
    <property type="project" value="InterPro"/>
</dbReference>
<evidence type="ECO:0000256" key="4">
    <source>
        <dbReference type="ARBA" id="ARBA00023242"/>
    </source>
</evidence>
<evidence type="ECO:0000313" key="7">
    <source>
        <dbReference type="Proteomes" id="UP001147746"/>
    </source>
</evidence>
<dbReference type="Pfam" id="PF00172">
    <property type="entry name" value="Zn_clus"/>
    <property type="match status" value="1"/>
</dbReference>
<comment type="caution">
    <text evidence="6">The sequence shown here is derived from an EMBL/GenBank/DDBJ whole genome shotgun (WGS) entry which is preliminary data.</text>
</comment>
<evidence type="ECO:0000256" key="2">
    <source>
        <dbReference type="ARBA" id="ARBA00023125"/>
    </source>
</evidence>
<keyword evidence="4" id="KW-0539">Nucleus</keyword>
<keyword evidence="1" id="KW-0805">Transcription regulation</keyword>
<keyword evidence="3" id="KW-0804">Transcription</keyword>
<keyword evidence="2" id="KW-0238">DNA-binding</keyword>
<name>A0A9W9U553_9EURO</name>
<dbReference type="SMART" id="SM00066">
    <property type="entry name" value="GAL4"/>
    <property type="match status" value="1"/>
</dbReference>
<dbReference type="EMBL" id="JAPZBO010000005">
    <property type="protein sequence ID" value="KAJ5316263.1"/>
    <property type="molecule type" value="Genomic_DNA"/>
</dbReference>
<dbReference type="Gene3D" id="4.10.240.10">
    <property type="entry name" value="Zn(2)-C6 fungal-type DNA-binding domain"/>
    <property type="match status" value="1"/>
</dbReference>
<dbReference type="AlphaFoldDB" id="A0A9W9U553"/>
<dbReference type="InterPro" id="IPR036864">
    <property type="entry name" value="Zn2-C6_fun-type_DNA-bd_sf"/>
</dbReference>
<feature type="region of interest" description="Disordered" evidence="5">
    <location>
        <begin position="134"/>
        <end position="195"/>
    </location>
</feature>
<evidence type="ECO:0000256" key="3">
    <source>
        <dbReference type="ARBA" id="ARBA00023163"/>
    </source>
</evidence>
<dbReference type="FunFam" id="4.10.240.10:FF:000013">
    <property type="entry name" value="C6 transcription factor, putative"/>
    <property type="match status" value="1"/>
</dbReference>
<organism evidence="6 7">
    <name type="scientific">Penicillium atrosanguineum</name>
    <dbReference type="NCBI Taxonomy" id="1132637"/>
    <lineage>
        <taxon>Eukaryota</taxon>
        <taxon>Fungi</taxon>
        <taxon>Dikarya</taxon>
        <taxon>Ascomycota</taxon>
        <taxon>Pezizomycotina</taxon>
        <taxon>Eurotiomycetes</taxon>
        <taxon>Eurotiomycetidae</taxon>
        <taxon>Eurotiales</taxon>
        <taxon>Aspergillaceae</taxon>
        <taxon>Penicillium</taxon>
    </lineage>
</organism>
<reference evidence="6" key="2">
    <citation type="journal article" date="2023" name="IMA Fungus">
        <title>Comparative genomic study of the Penicillium genus elucidates a diverse pangenome and 15 lateral gene transfer events.</title>
        <authorList>
            <person name="Petersen C."/>
            <person name="Sorensen T."/>
            <person name="Nielsen M.R."/>
            <person name="Sondergaard T.E."/>
            <person name="Sorensen J.L."/>
            <person name="Fitzpatrick D.A."/>
            <person name="Frisvad J.C."/>
            <person name="Nielsen K.L."/>
        </authorList>
    </citation>
    <scope>NUCLEOTIDE SEQUENCE</scope>
    <source>
        <strain evidence="6">IBT 21472</strain>
    </source>
</reference>
<dbReference type="CDD" id="cd00067">
    <property type="entry name" value="GAL4"/>
    <property type="match status" value="1"/>
</dbReference>
<reference evidence="6" key="1">
    <citation type="submission" date="2022-12" db="EMBL/GenBank/DDBJ databases">
        <authorList>
            <person name="Petersen C."/>
        </authorList>
    </citation>
    <scope>NUCLEOTIDE SEQUENCE</scope>
    <source>
        <strain evidence="6">IBT 21472</strain>
    </source>
</reference>
<dbReference type="GO" id="GO:0000981">
    <property type="term" value="F:DNA-binding transcription factor activity, RNA polymerase II-specific"/>
    <property type="evidence" value="ECO:0007669"/>
    <property type="project" value="InterPro"/>
</dbReference>
<dbReference type="PROSITE" id="PS50048">
    <property type="entry name" value="ZN2_CY6_FUNGAL_2"/>
    <property type="match status" value="1"/>
</dbReference>
<gene>
    <name evidence="6" type="ORF">N7476_006570</name>
</gene>
<evidence type="ECO:0000256" key="5">
    <source>
        <dbReference type="SAM" id="MobiDB-lite"/>
    </source>
</evidence>
<dbReference type="SUPFAM" id="SSF57701">
    <property type="entry name" value="Zn2/Cys6 DNA-binding domain"/>
    <property type="match status" value="1"/>
</dbReference>
<dbReference type="InterPro" id="IPR001138">
    <property type="entry name" value="Zn2Cys6_DnaBD"/>
</dbReference>
<dbReference type="Proteomes" id="UP001147746">
    <property type="component" value="Unassembled WGS sequence"/>
</dbReference>
<protein>
    <submittedName>
        <fullName evidence="6">Uncharacterized protein</fullName>
    </submittedName>
</protein>
<keyword evidence="7" id="KW-1185">Reference proteome</keyword>
<dbReference type="PANTHER" id="PTHR47655">
    <property type="entry name" value="QUINIC ACID UTILIZATION ACTIVATOR"/>
    <property type="match status" value="1"/>
</dbReference>